<dbReference type="SUPFAM" id="SSF48008">
    <property type="entry name" value="GntR ligand-binding domain-like"/>
    <property type="match status" value="1"/>
</dbReference>
<dbReference type="SMART" id="SM00345">
    <property type="entry name" value="HTH_GNTR"/>
    <property type="match status" value="1"/>
</dbReference>
<dbReference type="PANTHER" id="PTHR43537">
    <property type="entry name" value="TRANSCRIPTIONAL REGULATOR, GNTR FAMILY"/>
    <property type="match status" value="1"/>
</dbReference>
<feature type="domain" description="HTH gntR-type" evidence="4">
    <location>
        <begin position="15"/>
        <end position="82"/>
    </location>
</feature>
<gene>
    <name evidence="5" type="ORF">LUZ63_022831</name>
</gene>
<name>A0A9Q0BY61_9POAL</name>
<dbReference type="PANTHER" id="PTHR43537:SF24">
    <property type="entry name" value="GLUCONATE OPERON TRANSCRIPTIONAL REPRESSOR"/>
    <property type="match status" value="1"/>
</dbReference>
<dbReference type="InterPro" id="IPR036390">
    <property type="entry name" value="WH_DNA-bd_sf"/>
</dbReference>
<dbReference type="Gene3D" id="1.20.120.530">
    <property type="entry name" value="GntR ligand-binding domain-like"/>
    <property type="match status" value="1"/>
</dbReference>
<dbReference type="CDD" id="cd07377">
    <property type="entry name" value="WHTH_GntR"/>
    <property type="match status" value="1"/>
</dbReference>
<evidence type="ECO:0000256" key="2">
    <source>
        <dbReference type="ARBA" id="ARBA00023125"/>
    </source>
</evidence>
<evidence type="ECO:0000256" key="3">
    <source>
        <dbReference type="ARBA" id="ARBA00023163"/>
    </source>
</evidence>
<evidence type="ECO:0000256" key="1">
    <source>
        <dbReference type="ARBA" id="ARBA00023015"/>
    </source>
</evidence>
<dbReference type="InterPro" id="IPR000524">
    <property type="entry name" value="Tscrpt_reg_HTH_GntR"/>
</dbReference>
<dbReference type="PROSITE" id="PS50949">
    <property type="entry name" value="HTH_GNTR"/>
    <property type="match status" value="1"/>
</dbReference>
<dbReference type="AlphaFoldDB" id="A0A9Q0BY61"/>
<dbReference type="SUPFAM" id="SSF46785">
    <property type="entry name" value="Winged helix' DNA-binding domain"/>
    <property type="match status" value="1"/>
</dbReference>
<protein>
    <recommendedName>
        <fullName evidence="4">HTH gntR-type domain-containing protein</fullName>
    </recommendedName>
</protein>
<dbReference type="Proteomes" id="UP001151287">
    <property type="component" value="Unassembled WGS sequence"/>
</dbReference>
<dbReference type="InterPro" id="IPR036388">
    <property type="entry name" value="WH-like_DNA-bd_sf"/>
</dbReference>
<dbReference type="InterPro" id="IPR011711">
    <property type="entry name" value="GntR_C"/>
</dbReference>
<proteinExistence type="predicted"/>
<comment type="caution">
    <text evidence="5">The sequence shown here is derived from an EMBL/GenBank/DDBJ whole genome shotgun (WGS) entry which is preliminary data.</text>
</comment>
<dbReference type="GO" id="GO:0043565">
    <property type="term" value="F:sequence-specific DNA binding"/>
    <property type="evidence" value="ECO:0007669"/>
    <property type="project" value="InterPro"/>
</dbReference>
<sequence length="220" mass="23939">MTPDRGFEPIDAAGAVLGDEVFRVLGNAILSGRLRPGERLRDLELAQRLGVSRTPIREAVQRLQRMGLVEVSANRWTRVATPSATAYDETREFMAFIVGDALHLALARCDDETLGVLLETSGALEDATRSGDTMAMLGAHIFFYQQVIRASGNSIFIGIMREAGMVLQRNLQGGTPDTPSPELADRFAALRAAVRARDAIEGERILLDLYRRPDAAASAS</sequence>
<dbReference type="InterPro" id="IPR008920">
    <property type="entry name" value="TF_FadR/GntR_C"/>
</dbReference>
<keyword evidence="2" id="KW-0238">DNA-binding</keyword>
<dbReference type="OrthoDB" id="10070370at2759"/>
<evidence type="ECO:0000313" key="5">
    <source>
        <dbReference type="EMBL" id="KAJ1681949.1"/>
    </source>
</evidence>
<dbReference type="Pfam" id="PF07729">
    <property type="entry name" value="FCD"/>
    <property type="match status" value="1"/>
</dbReference>
<evidence type="ECO:0000259" key="4">
    <source>
        <dbReference type="PROSITE" id="PS50949"/>
    </source>
</evidence>
<keyword evidence="1" id="KW-0805">Transcription regulation</keyword>
<keyword evidence="6" id="KW-1185">Reference proteome</keyword>
<organism evidence="5 6">
    <name type="scientific">Rhynchospora breviuscula</name>
    <dbReference type="NCBI Taxonomy" id="2022672"/>
    <lineage>
        <taxon>Eukaryota</taxon>
        <taxon>Viridiplantae</taxon>
        <taxon>Streptophyta</taxon>
        <taxon>Embryophyta</taxon>
        <taxon>Tracheophyta</taxon>
        <taxon>Spermatophyta</taxon>
        <taxon>Magnoliopsida</taxon>
        <taxon>Liliopsida</taxon>
        <taxon>Poales</taxon>
        <taxon>Cyperaceae</taxon>
        <taxon>Cyperoideae</taxon>
        <taxon>Rhynchosporeae</taxon>
        <taxon>Rhynchospora</taxon>
    </lineage>
</organism>
<evidence type="ECO:0000313" key="6">
    <source>
        <dbReference type="Proteomes" id="UP001151287"/>
    </source>
</evidence>
<dbReference type="PRINTS" id="PR00035">
    <property type="entry name" value="HTHGNTR"/>
</dbReference>
<dbReference type="GO" id="GO:0003700">
    <property type="term" value="F:DNA-binding transcription factor activity"/>
    <property type="evidence" value="ECO:0007669"/>
    <property type="project" value="InterPro"/>
</dbReference>
<dbReference type="InterPro" id="IPR000485">
    <property type="entry name" value="AsnC-type_HTH_dom"/>
</dbReference>
<reference evidence="5" key="1">
    <citation type="journal article" date="2022" name="Cell">
        <title>Repeat-based holocentromeres influence genome architecture and karyotype evolution.</title>
        <authorList>
            <person name="Hofstatter P.G."/>
            <person name="Thangavel G."/>
            <person name="Lux T."/>
            <person name="Neumann P."/>
            <person name="Vondrak T."/>
            <person name="Novak P."/>
            <person name="Zhang M."/>
            <person name="Costa L."/>
            <person name="Castellani M."/>
            <person name="Scott A."/>
            <person name="Toegelov H."/>
            <person name="Fuchs J."/>
            <person name="Mata-Sucre Y."/>
            <person name="Dias Y."/>
            <person name="Vanzela A.L.L."/>
            <person name="Huettel B."/>
            <person name="Almeida C.C.S."/>
            <person name="Simkova H."/>
            <person name="Souza G."/>
            <person name="Pedrosa-Harand A."/>
            <person name="Macas J."/>
            <person name="Mayer K.F.X."/>
            <person name="Houben A."/>
            <person name="Marques A."/>
        </authorList>
    </citation>
    <scope>NUCLEOTIDE SEQUENCE</scope>
    <source>
        <strain evidence="5">RhyBre1mFocal</strain>
    </source>
</reference>
<dbReference type="Gene3D" id="1.10.10.10">
    <property type="entry name" value="Winged helix-like DNA-binding domain superfamily/Winged helix DNA-binding domain"/>
    <property type="match status" value="1"/>
</dbReference>
<dbReference type="PRINTS" id="PR00033">
    <property type="entry name" value="HTHASNC"/>
</dbReference>
<keyword evidence="3" id="KW-0804">Transcription</keyword>
<accession>A0A9Q0BY61</accession>
<dbReference type="EMBL" id="JAMQYH010000852">
    <property type="protein sequence ID" value="KAJ1681949.1"/>
    <property type="molecule type" value="Genomic_DNA"/>
</dbReference>
<dbReference type="Pfam" id="PF00392">
    <property type="entry name" value="GntR"/>
    <property type="match status" value="1"/>
</dbReference>
<dbReference type="SMART" id="SM00895">
    <property type="entry name" value="FCD"/>
    <property type="match status" value="1"/>
</dbReference>